<evidence type="ECO:0000313" key="4">
    <source>
        <dbReference type="EMBL" id="EFA86035.1"/>
    </source>
</evidence>
<dbReference type="InParanoid" id="D3AYK8"/>
<dbReference type="InterPro" id="IPR000742">
    <property type="entry name" value="EGF"/>
</dbReference>
<feature type="transmembrane region" description="Helical" evidence="1">
    <location>
        <begin position="473"/>
        <end position="496"/>
    </location>
</feature>
<name>D3AYK8_HETP5</name>
<keyword evidence="1" id="KW-0472">Membrane</keyword>
<evidence type="ECO:0000256" key="1">
    <source>
        <dbReference type="SAM" id="Phobius"/>
    </source>
</evidence>
<dbReference type="GeneID" id="31356798"/>
<sequence length="519" mass="57252">MATKITPTIQLSSENGDFIEIPTIFTVANGQYFNYILNYNVPYGFGMNSISVGIFGIADQLYNYNGYATQDLKTNSFPYAIKTTFTLDIPILKSSTTIYSSGGSFAIFGRGFGKLINETKVRIDFSDGYGYVDYPITSLGNVLMFDNVPPINASYVSVYAIKKSVYSAVNSFPVTFSNKPAPTPTPTNPTPTPKDPTTCIPNCNNNGKCINSICVCQSPWYGPSCSSKIVIIPVPPSYPDPVTGTNITESGSLITTSIEIIGVRELDATMNVVQTFNISKWYFTDLSKISTNPKYFYSTQLDNRSTLLNVSIEYFKNSDNITFADEQLFIPESTIKFSMNMSSYQFKDQTNLIQILMRSSIQTDKSDVCSSSGVGVVDKSVQWIKLNVGDNSLYGRFLSKGVVDNRVRNIQNIIIEDDEDQTKQIRSAVVGMTVGAYGDYISLDPDFSNLIDVGETDTSDFICSSSKKLSNGAIAGIVVGVVVFVSIGVALVILFLKKKKFRLQQLKMEKRMREINKGL</sequence>
<feature type="domain" description="EGF-like" evidence="2 3">
    <location>
        <begin position="214"/>
        <end position="225"/>
    </location>
</feature>
<organism evidence="4 5">
    <name type="scientific">Heterostelium pallidum (strain ATCC 26659 / Pp 5 / PN500)</name>
    <name type="common">Cellular slime mold</name>
    <name type="synonym">Polysphondylium pallidum</name>
    <dbReference type="NCBI Taxonomy" id="670386"/>
    <lineage>
        <taxon>Eukaryota</taxon>
        <taxon>Amoebozoa</taxon>
        <taxon>Evosea</taxon>
        <taxon>Eumycetozoa</taxon>
        <taxon>Dictyostelia</taxon>
        <taxon>Acytosteliales</taxon>
        <taxon>Acytosteliaceae</taxon>
        <taxon>Heterostelium</taxon>
    </lineage>
</organism>
<keyword evidence="5" id="KW-1185">Reference proteome</keyword>
<keyword evidence="1" id="KW-0812">Transmembrane</keyword>
<dbReference type="OMA" id="MEWHEQS"/>
<evidence type="ECO:0000259" key="2">
    <source>
        <dbReference type="PROSITE" id="PS00022"/>
    </source>
</evidence>
<dbReference type="Pfam" id="PF22933">
    <property type="entry name" value="ComC_SSD"/>
    <property type="match status" value="1"/>
</dbReference>
<dbReference type="PANTHER" id="PTHR31378">
    <property type="entry name" value="EGF-LIKE DOMAIN-CONTAINING PROTEIN-RELATED-RELATED"/>
    <property type="match status" value="1"/>
</dbReference>
<dbReference type="Pfam" id="PF23033">
    <property type="entry name" value="DUF7034"/>
    <property type="match status" value="1"/>
</dbReference>
<evidence type="ECO:0000313" key="5">
    <source>
        <dbReference type="Proteomes" id="UP000001396"/>
    </source>
</evidence>
<keyword evidence="1" id="KW-1133">Transmembrane helix</keyword>
<proteinExistence type="predicted"/>
<gene>
    <name evidence="4" type="ORF">PPL_01268</name>
</gene>
<dbReference type="RefSeq" id="XP_020438141.1">
    <property type="nucleotide sequence ID" value="XM_020572283.1"/>
</dbReference>
<dbReference type="PANTHER" id="PTHR31378:SF17">
    <property type="match status" value="1"/>
</dbReference>
<protein>
    <recommendedName>
        <fullName evidence="2 3">EGF-like domain-containing protein</fullName>
    </recommendedName>
</protein>
<dbReference type="EMBL" id="ADBJ01000004">
    <property type="protein sequence ID" value="EFA86035.1"/>
    <property type="molecule type" value="Genomic_DNA"/>
</dbReference>
<dbReference type="PROSITE" id="PS01186">
    <property type="entry name" value="EGF_2"/>
    <property type="match status" value="1"/>
</dbReference>
<accession>D3AYK8</accession>
<dbReference type="PROSITE" id="PS00022">
    <property type="entry name" value="EGF_1"/>
    <property type="match status" value="1"/>
</dbReference>
<dbReference type="Gene3D" id="2.10.25.10">
    <property type="entry name" value="Laminin"/>
    <property type="match status" value="1"/>
</dbReference>
<dbReference type="InterPro" id="IPR055462">
    <property type="entry name" value="DUF7034"/>
</dbReference>
<evidence type="ECO:0000259" key="3">
    <source>
        <dbReference type="PROSITE" id="PS01186"/>
    </source>
</evidence>
<dbReference type="Proteomes" id="UP000001396">
    <property type="component" value="Unassembled WGS sequence"/>
</dbReference>
<comment type="caution">
    <text evidence="4">The sequence shown here is derived from an EMBL/GenBank/DDBJ whole genome shotgun (WGS) entry which is preliminary data.</text>
</comment>
<reference evidence="4 5" key="1">
    <citation type="journal article" date="2011" name="Genome Res.">
        <title>Phylogeny-wide analysis of social amoeba genomes highlights ancient origins for complex intercellular communication.</title>
        <authorList>
            <person name="Heidel A.J."/>
            <person name="Lawal H.M."/>
            <person name="Felder M."/>
            <person name="Schilde C."/>
            <person name="Helps N.R."/>
            <person name="Tunggal B."/>
            <person name="Rivero F."/>
            <person name="John U."/>
            <person name="Schleicher M."/>
            <person name="Eichinger L."/>
            <person name="Platzer M."/>
            <person name="Noegel A.A."/>
            <person name="Schaap P."/>
            <person name="Gloeckner G."/>
        </authorList>
    </citation>
    <scope>NUCLEOTIDE SEQUENCE [LARGE SCALE GENOMIC DNA]</scope>
    <source>
        <strain evidence="5">ATCC 26659 / Pp 5 / PN500</strain>
    </source>
</reference>
<dbReference type="AlphaFoldDB" id="D3AYK8"/>
<dbReference type="InterPro" id="IPR054484">
    <property type="entry name" value="ComC_SSD"/>
</dbReference>